<dbReference type="RefSeq" id="WP_307477356.1">
    <property type="nucleotide sequence ID" value="NZ_JAUSUB010000019.1"/>
</dbReference>
<comment type="caution">
    <text evidence="1">The sequence shown here is derived from an EMBL/GenBank/DDBJ whole genome shotgun (WGS) entry which is preliminary data.</text>
</comment>
<dbReference type="Proteomes" id="UP001238088">
    <property type="component" value="Unassembled WGS sequence"/>
</dbReference>
<reference evidence="1 2" key="1">
    <citation type="submission" date="2023-07" db="EMBL/GenBank/DDBJ databases">
        <title>Genomic Encyclopedia of Type Strains, Phase IV (KMG-IV): sequencing the most valuable type-strain genomes for metagenomic binning, comparative biology and taxonomic classification.</title>
        <authorList>
            <person name="Goeker M."/>
        </authorList>
    </citation>
    <scope>NUCLEOTIDE SEQUENCE [LARGE SCALE GENOMIC DNA]</scope>
    <source>
        <strain evidence="1 2">DSM 23494</strain>
    </source>
</reference>
<accession>A0ABU0AL92</accession>
<keyword evidence="2" id="KW-1185">Reference proteome</keyword>
<protein>
    <submittedName>
        <fullName evidence="1">Uncharacterized protein</fullName>
    </submittedName>
</protein>
<proteinExistence type="predicted"/>
<sequence>MYRFSINQQEWILRFSINVTMEKLEKQRVFKAIVQMGSELIHFTHGDSFIIIDKEIGMVVFNVETIPSFILIVSNVVSDEDWYMYDGQMVKRYTGK</sequence>
<dbReference type="EMBL" id="JAUSUB010000019">
    <property type="protein sequence ID" value="MDQ0272041.1"/>
    <property type="molecule type" value="Genomic_DNA"/>
</dbReference>
<evidence type="ECO:0000313" key="1">
    <source>
        <dbReference type="EMBL" id="MDQ0272041.1"/>
    </source>
</evidence>
<name>A0ABU0AL92_9BACI</name>
<organism evidence="1 2">
    <name type="scientific">Cytobacillus purgationiresistens</name>
    <dbReference type="NCBI Taxonomy" id="863449"/>
    <lineage>
        <taxon>Bacteria</taxon>
        <taxon>Bacillati</taxon>
        <taxon>Bacillota</taxon>
        <taxon>Bacilli</taxon>
        <taxon>Bacillales</taxon>
        <taxon>Bacillaceae</taxon>
        <taxon>Cytobacillus</taxon>
    </lineage>
</organism>
<evidence type="ECO:0000313" key="2">
    <source>
        <dbReference type="Proteomes" id="UP001238088"/>
    </source>
</evidence>
<gene>
    <name evidence="1" type="ORF">J2S17_003933</name>
</gene>